<evidence type="ECO:0008006" key="3">
    <source>
        <dbReference type="Google" id="ProtNLM"/>
    </source>
</evidence>
<reference evidence="1 2" key="1">
    <citation type="submission" date="2024-03" db="EMBL/GenBank/DDBJ databases">
        <title>Novel Streptomyces species of biotechnological and ecological value are a feature of Machair soil.</title>
        <authorList>
            <person name="Prole J.R."/>
            <person name="Goodfellow M."/>
            <person name="Allenby N."/>
            <person name="Ward A.C."/>
        </authorList>
    </citation>
    <scope>NUCLEOTIDE SEQUENCE [LARGE SCALE GENOMIC DNA]</scope>
    <source>
        <strain evidence="1 2">MS1.AVA.1</strain>
    </source>
</reference>
<name>A0ABU8UR27_9ACTN</name>
<sequence length="91" mass="9704">MRLLRVAVSVGLRLRLLLRGLRLPRLRLACVRGLLRVAVTGGLRVSGMRLSGLVRLPRVGGGGLSALRRVSGLGLRLGRAERALRGGWCGG</sequence>
<accession>A0ABU8UR27</accession>
<dbReference type="EMBL" id="JBBKAK010000001">
    <property type="protein sequence ID" value="MEJ8671361.1"/>
    <property type="molecule type" value="Genomic_DNA"/>
</dbReference>
<dbReference type="Proteomes" id="UP001376459">
    <property type="component" value="Unassembled WGS sequence"/>
</dbReference>
<evidence type="ECO:0000313" key="1">
    <source>
        <dbReference type="EMBL" id="MEJ8671361.1"/>
    </source>
</evidence>
<gene>
    <name evidence="1" type="ORF">WKI71_32325</name>
</gene>
<proteinExistence type="predicted"/>
<evidence type="ECO:0000313" key="2">
    <source>
        <dbReference type="Proteomes" id="UP001376459"/>
    </source>
</evidence>
<organism evidence="1 2">
    <name type="scientific">Streptomyces machairae</name>
    <dbReference type="NCBI Taxonomy" id="3134109"/>
    <lineage>
        <taxon>Bacteria</taxon>
        <taxon>Bacillati</taxon>
        <taxon>Actinomycetota</taxon>
        <taxon>Actinomycetes</taxon>
        <taxon>Kitasatosporales</taxon>
        <taxon>Streptomycetaceae</taxon>
        <taxon>Streptomyces</taxon>
    </lineage>
</organism>
<comment type="caution">
    <text evidence="1">The sequence shown here is derived from an EMBL/GenBank/DDBJ whole genome shotgun (WGS) entry which is preliminary data.</text>
</comment>
<keyword evidence="2" id="KW-1185">Reference proteome</keyword>
<protein>
    <recommendedName>
        <fullName evidence="3">Secreted protein</fullName>
    </recommendedName>
</protein>